<dbReference type="Proteomes" id="UP001161017">
    <property type="component" value="Unassembled WGS sequence"/>
</dbReference>
<sequence>MARPINPSPNSKIFLLRYAKVKTSEIKDALKSFGVTKESFSECIKTLITDAQAVLQDKLLYSRPAVDLSSLTDDYNDMFTSIVDRESNNLRPCTRLTDIGENYRQRAGSPWVSPNKVAYRKNLEIFLEYMIVLILLTGGLPDQSPMIRAKSGDPLREVPAELIVLKHRAEPDPGKPIITRGIYIDDSHMVCVTTPDMLDPAGKGWRMRFLPDDVSKMVVLYLACVLPFYRTLAPEDAYSTSDSIFAHQSGGIWHTARFERALRRETEARMGVGMDINTVNSMIQKTLVDESTACVTQPVPSQLIKVNLQLSQSRYFLNSDPDARKQT</sequence>
<dbReference type="EMBL" id="JAPUFD010000012">
    <property type="protein sequence ID" value="MDI1490466.1"/>
    <property type="molecule type" value="Genomic_DNA"/>
</dbReference>
<protein>
    <submittedName>
        <fullName evidence="1">Uncharacterized protein</fullName>
    </submittedName>
</protein>
<proteinExistence type="predicted"/>
<gene>
    <name evidence="1" type="ORF">OHK93_001669</name>
</gene>
<name>A0AA43QSP0_9LECA</name>
<evidence type="ECO:0000313" key="2">
    <source>
        <dbReference type="Proteomes" id="UP001161017"/>
    </source>
</evidence>
<evidence type="ECO:0000313" key="1">
    <source>
        <dbReference type="EMBL" id="MDI1490466.1"/>
    </source>
</evidence>
<organism evidence="1 2">
    <name type="scientific">Ramalina farinacea</name>
    <dbReference type="NCBI Taxonomy" id="258253"/>
    <lineage>
        <taxon>Eukaryota</taxon>
        <taxon>Fungi</taxon>
        <taxon>Dikarya</taxon>
        <taxon>Ascomycota</taxon>
        <taxon>Pezizomycotina</taxon>
        <taxon>Lecanoromycetes</taxon>
        <taxon>OSLEUM clade</taxon>
        <taxon>Lecanoromycetidae</taxon>
        <taxon>Lecanorales</taxon>
        <taxon>Lecanorineae</taxon>
        <taxon>Ramalinaceae</taxon>
        <taxon>Ramalina</taxon>
    </lineage>
</organism>
<keyword evidence="2" id="KW-1185">Reference proteome</keyword>
<comment type="caution">
    <text evidence="1">The sequence shown here is derived from an EMBL/GenBank/DDBJ whole genome shotgun (WGS) entry which is preliminary data.</text>
</comment>
<reference evidence="1" key="1">
    <citation type="journal article" date="2023" name="Genome Biol. Evol.">
        <title>First Whole Genome Sequence and Flow Cytometry Genome Size Data for the Lichen-Forming Fungus Ramalina farinacea (Ascomycota).</title>
        <authorList>
            <person name="Llewellyn T."/>
            <person name="Mian S."/>
            <person name="Hill R."/>
            <person name="Leitch I.J."/>
            <person name="Gaya E."/>
        </authorList>
    </citation>
    <scope>NUCLEOTIDE SEQUENCE</scope>
    <source>
        <strain evidence="1">LIQ254RAFAR</strain>
    </source>
</reference>
<accession>A0AA43QSP0</accession>
<dbReference type="AlphaFoldDB" id="A0AA43QSP0"/>